<dbReference type="AlphaFoldDB" id="A0A2H0BXF4"/>
<dbReference type="Proteomes" id="UP000231246">
    <property type="component" value="Unassembled WGS sequence"/>
</dbReference>
<sequence length="69" mass="7655">MGKEIEPIVDIASLVKGQVDLTDPAQAHTVSQAIQKLGYCRETMAVLNQKLTGEPFADIRNNMQRQVED</sequence>
<evidence type="ECO:0000313" key="1">
    <source>
        <dbReference type="EMBL" id="PIP61648.1"/>
    </source>
</evidence>
<gene>
    <name evidence="1" type="ORF">COW99_03345</name>
</gene>
<organism evidence="1 2">
    <name type="scientific">Candidatus Roizmanbacteria bacterium CG22_combo_CG10-13_8_21_14_all_38_20</name>
    <dbReference type="NCBI Taxonomy" id="1974862"/>
    <lineage>
        <taxon>Bacteria</taxon>
        <taxon>Candidatus Roizmaniibacteriota</taxon>
    </lineage>
</organism>
<reference evidence="1 2" key="1">
    <citation type="submission" date="2017-09" db="EMBL/GenBank/DDBJ databases">
        <title>Depth-based differentiation of microbial function through sediment-hosted aquifers and enrichment of novel symbionts in the deep terrestrial subsurface.</title>
        <authorList>
            <person name="Probst A.J."/>
            <person name="Ladd B."/>
            <person name="Jarett J.K."/>
            <person name="Geller-Mcgrath D.E."/>
            <person name="Sieber C.M."/>
            <person name="Emerson J.B."/>
            <person name="Anantharaman K."/>
            <person name="Thomas B.C."/>
            <person name="Malmstrom R."/>
            <person name="Stieglmeier M."/>
            <person name="Klingl A."/>
            <person name="Woyke T."/>
            <person name="Ryan C.M."/>
            <person name="Banfield J.F."/>
        </authorList>
    </citation>
    <scope>NUCLEOTIDE SEQUENCE [LARGE SCALE GENOMIC DNA]</scope>
    <source>
        <strain evidence="1">CG22_combo_CG10-13_8_21_14_all_38_20</strain>
    </source>
</reference>
<comment type="caution">
    <text evidence="1">The sequence shown here is derived from an EMBL/GenBank/DDBJ whole genome shotgun (WGS) entry which is preliminary data.</text>
</comment>
<accession>A0A2H0BXF4</accession>
<dbReference type="EMBL" id="PCTA01000022">
    <property type="protein sequence ID" value="PIP61648.1"/>
    <property type="molecule type" value="Genomic_DNA"/>
</dbReference>
<evidence type="ECO:0000313" key="2">
    <source>
        <dbReference type="Proteomes" id="UP000231246"/>
    </source>
</evidence>
<name>A0A2H0BXF4_9BACT</name>
<protein>
    <submittedName>
        <fullName evidence="1">Uncharacterized protein</fullName>
    </submittedName>
</protein>
<proteinExistence type="predicted"/>